<dbReference type="Pfam" id="PF13302">
    <property type="entry name" value="Acetyltransf_3"/>
    <property type="match status" value="1"/>
</dbReference>
<dbReference type="InterPro" id="IPR051531">
    <property type="entry name" value="N-acetyltransferase"/>
</dbReference>
<dbReference type="PANTHER" id="PTHR43792">
    <property type="entry name" value="GNAT FAMILY, PUTATIVE (AFU_ORTHOLOGUE AFUA_3G00765)-RELATED-RELATED"/>
    <property type="match status" value="1"/>
</dbReference>
<accession>A0A0N8GFE2</accession>
<keyword evidence="3" id="KW-1185">Reference proteome</keyword>
<dbReference type="InterPro" id="IPR000182">
    <property type="entry name" value="GNAT_dom"/>
</dbReference>
<dbReference type="AlphaFoldDB" id="A0A0N8GFE2"/>
<dbReference type="EMBL" id="LJYW01000001">
    <property type="protein sequence ID" value="KPL54073.1"/>
    <property type="molecule type" value="Genomic_DNA"/>
</dbReference>
<protein>
    <recommendedName>
        <fullName evidence="1">N-acetyltransferase domain-containing protein</fullName>
    </recommendedName>
</protein>
<organism evidence="2 3">
    <name type="scientific">Prosthecodimorpha hirschii</name>
    <dbReference type="NCBI Taxonomy" id="665126"/>
    <lineage>
        <taxon>Bacteria</taxon>
        <taxon>Pseudomonadati</taxon>
        <taxon>Pseudomonadota</taxon>
        <taxon>Alphaproteobacteria</taxon>
        <taxon>Hyphomicrobiales</taxon>
        <taxon>Ancalomicrobiaceae</taxon>
        <taxon>Prosthecodimorpha</taxon>
    </lineage>
</organism>
<dbReference type="RefSeq" id="WP_054360239.1">
    <property type="nucleotide sequence ID" value="NZ_LJYW01000001.1"/>
</dbReference>
<feature type="domain" description="N-acetyltransferase" evidence="1">
    <location>
        <begin position="15"/>
        <end position="177"/>
    </location>
</feature>
<dbReference type="SUPFAM" id="SSF55729">
    <property type="entry name" value="Acyl-CoA N-acyltransferases (Nat)"/>
    <property type="match status" value="1"/>
</dbReference>
<name>A0A0N8GFE2_9HYPH</name>
<sequence>MTLNPDIRRIETARTILRPHAPDDFDAYAALWADPEVTRFIGGKPFTREAAWSRFLNRTGLWPLLGFGFFAVTDRETGAFLGEAGFHDMKRDLTPSIEGSLECGWGLSSAVAGKGLATEIVTALVGWAGEHFPGRRLTAMIEVGHVRSVRVAEKSGFTAFAETTYLGKPVTLFERRP</sequence>
<dbReference type="PROSITE" id="PS51186">
    <property type="entry name" value="GNAT"/>
    <property type="match status" value="1"/>
</dbReference>
<dbReference type="GO" id="GO:0016747">
    <property type="term" value="F:acyltransferase activity, transferring groups other than amino-acyl groups"/>
    <property type="evidence" value="ECO:0007669"/>
    <property type="project" value="InterPro"/>
</dbReference>
<comment type="caution">
    <text evidence="2">The sequence shown here is derived from an EMBL/GenBank/DDBJ whole genome shotgun (WGS) entry which is preliminary data.</text>
</comment>
<evidence type="ECO:0000259" key="1">
    <source>
        <dbReference type="PROSITE" id="PS51186"/>
    </source>
</evidence>
<evidence type="ECO:0000313" key="3">
    <source>
        <dbReference type="Proteomes" id="UP000048984"/>
    </source>
</evidence>
<reference evidence="2 3" key="2">
    <citation type="submission" date="2015-10" db="EMBL/GenBank/DDBJ databases">
        <title>Draft Genome Sequence of Prosthecomicrobium hirschii ATCC 27832.</title>
        <authorList>
            <person name="Daniel J."/>
            <person name="Givan S.A."/>
            <person name="Brun Y.V."/>
            <person name="Brown P.J."/>
        </authorList>
    </citation>
    <scope>NUCLEOTIDE SEQUENCE [LARGE SCALE GENOMIC DNA]</scope>
    <source>
        <strain evidence="2 3">16</strain>
    </source>
</reference>
<gene>
    <name evidence="2" type="ORF">ABB55_19185</name>
</gene>
<evidence type="ECO:0000313" key="2">
    <source>
        <dbReference type="EMBL" id="KPL54073.1"/>
    </source>
</evidence>
<proteinExistence type="predicted"/>
<reference evidence="2 3" key="1">
    <citation type="submission" date="2015-09" db="EMBL/GenBank/DDBJ databases">
        <authorList>
            <consortium name="Swine Surveillance"/>
        </authorList>
    </citation>
    <scope>NUCLEOTIDE SEQUENCE [LARGE SCALE GENOMIC DNA]</scope>
    <source>
        <strain evidence="2 3">16</strain>
    </source>
</reference>
<dbReference type="STRING" id="665126.ABB55_19185"/>
<dbReference type="PANTHER" id="PTHR43792:SF1">
    <property type="entry name" value="N-ACETYLTRANSFERASE DOMAIN-CONTAINING PROTEIN"/>
    <property type="match status" value="1"/>
</dbReference>
<dbReference type="Gene3D" id="3.40.630.30">
    <property type="match status" value="1"/>
</dbReference>
<dbReference type="Proteomes" id="UP000048984">
    <property type="component" value="Unassembled WGS sequence"/>
</dbReference>
<dbReference type="InterPro" id="IPR016181">
    <property type="entry name" value="Acyl_CoA_acyltransferase"/>
</dbReference>